<keyword evidence="7" id="KW-0456">Lyase</keyword>
<evidence type="ECO:0000256" key="9">
    <source>
        <dbReference type="ARBA" id="ARBA00023317"/>
    </source>
</evidence>
<evidence type="ECO:0000256" key="7">
    <source>
        <dbReference type="ARBA" id="ARBA00023239"/>
    </source>
</evidence>
<protein>
    <recommendedName>
        <fullName evidence="2">adenosylmethionine decarboxylase</fullName>
        <ecNumber evidence="2">4.1.1.50</ecNumber>
    </recommendedName>
</protein>
<reference evidence="12" key="1">
    <citation type="submission" date="2017-11" db="EMBL/GenBank/DDBJ databases">
        <authorList>
            <person name="Watanabe M."/>
            <person name="Kojima H."/>
        </authorList>
    </citation>
    <scope>NUCLEOTIDE SEQUENCE [LARGE SCALE GENOMIC DNA]</scope>
    <source>
        <strain evidence="12">Tokyo 01</strain>
    </source>
</reference>
<feature type="active site" description="Schiff-base intermediate with substrate; via pyruvic acid" evidence="10">
    <location>
        <position position="62"/>
    </location>
</feature>
<keyword evidence="9" id="KW-0670">Pyruvate</keyword>
<evidence type="ECO:0000313" key="11">
    <source>
        <dbReference type="EMBL" id="GBC61302.1"/>
    </source>
</evidence>
<dbReference type="InterPro" id="IPR048283">
    <property type="entry name" value="AdoMetDC-like"/>
</dbReference>
<evidence type="ECO:0000256" key="3">
    <source>
        <dbReference type="ARBA" id="ARBA00022691"/>
    </source>
</evidence>
<dbReference type="Gene3D" id="3.60.90.10">
    <property type="entry name" value="S-adenosylmethionine decarboxylase"/>
    <property type="match status" value="1"/>
</dbReference>
<evidence type="ECO:0000256" key="4">
    <source>
        <dbReference type="ARBA" id="ARBA00022793"/>
    </source>
</evidence>
<feature type="active site" description="Proton acceptor; for processing activity" evidence="10">
    <location>
        <position position="214"/>
    </location>
</feature>
<dbReference type="Pfam" id="PF01536">
    <property type="entry name" value="SAM_decarbox"/>
    <property type="match status" value="1"/>
</dbReference>
<dbReference type="SUPFAM" id="SSF56276">
    <property type="entry name" value="S-adenosylmethionine decarboxylase"/>
    <property type="match status" value="1"/>
</dbReference>
<comment type="caution">
    <text evidence="11">The sequence shown here is derived from an EMBL/GenBank/DDBJ whole genome shotgun (WGS) entry which is preliminary data.</text>
</comment>
<organism evidence="11 12">
    <name type="scientific">Desulfonema ishimotonii</name>
    <dbReference type="NCBI Taxonomy" id="45657"/>
    <lineage>
        <taxon>Bacteria</taxon>
        <taxon>Pseudomonadati</taxon>
        <taxon>Thermodesulfobacteriota</taxon>
        <taxon>Desulfobacteria</taxon>
        <taxon>Desulfobacterales</taxon>
        <taxon>Desulfococcaceae</taxon>
        <taxon>Desulfonema</taxon>
    </lineage>
</organism>
<evidence type="ECO:0000256" key="8">
    <source>
        <dbReference type="ARBA" id="ARBA00023270"/>
    </source>
</evidence>
<keyword evidence="12" id="KW-1185">Reference proteome</keyword>
<dbReference type="PROSITE" id="PS01336">
    <property type="entry name" value="ADOMETDC"/>
    <property type="match status" value="1"/>
</dbReference>
<reference evidence="12" key="2">
    <citation type="submission" date="2019-01" db="EMBL/GenBank/DDBJ databases">
        <title>Genome sequence of Desulfonema ishimotonii strain Tokyo 01.</title>
        <authorList>
            <person name="Fukui M."/>
        </authorList>
    </citation>
    <scope>NUCLEOTIDE SEQUENCE [LARGE SCALE GENOMIC DNA]</scope>
    <source>
        <strain evidence="12">Tokyo 01</strain>
    </source>
</reference>
<evidence type="ECO:0000256" key="10">
    <source>
        <dbReference type="PIRSR" id="PIRSR001355-1"/>
    </source>
</evidence>
<evidence type="ECO:0000313" key="12">
    <source>
        <dbReference type="Proteomes" id="UP000288096"/>
    </source>
</evidence>
<keyword evidence="3" id="KW-0949">S-adenosyl-L-methionine</keyword>
<keyword evidence="8" id="KW-0704">Schiff base</keyword>
<dbReference type="GO" id="GO:0006597">
    <property type="term" value="P:spermine biosynthetic process"/>
    <property type="evidence" value="ECO:0007669"/>
    <property type="project" value="InterPro"/>
</dbReference>
<dbReference type="InterPro" id="IPR001985">
    <property type="entry name" value="S-AdoMet_decarboxylase_euk"/>
</dbReference>
<gene>
    <name evidence="11" type="ORF">DENIS_2262</name>
</gene>
<evidence type="ECO:0000256" key="2">
    <source>
        <dbReference type="ARBA" id="ARBA00012357"/>
    </source>
</evidence>
<dbReference type="InterPro" id="IPR016067">
    <property type="entry name" value="S-AdoMet_deCO2ase_core"/>
</dbReference>
<dbReference type="PIRSF" id="PIRSF001355">
    <property type="entry name" value="S-AdenosylMet_decarboxylase"/>
    <property type="match status" value="1"/>
</dbReference>
<dbReference type="EMBL" id="BEXT01000001">
    <property type="protein sequence ID" value="GBC61302.1"/>
    <property type="molecule type" value="Genomic_DNA"/>
</dbReference>
<dbReference type="GO" id="GO:0004014">
    <property type="term" value="F:adenosylmethionine decarboxylase activity"/>
    <property type="evidence" value="ECO:0007669"/>
    <property type="project" value="UniProtKB-EC"/>
</dbReference>
<evidence type="ECO:0000256" key="1">
    <source>
        <dbReference type="ARBA" id="ARBA00001928"/>
    </source>
</evidence>
<sequence length="319" mass="35956">MEILFPSFEGPEKKLEIILSAPRPEIRPNGDRRWDRVVRASQAEVIGRADTRALDAYLLSESSLFVWEDRILMITCGQTTLVKALPEIIRIVGRENIAFVFYEQKNFMFPHKQPSSFERDVSELAELFPGKYYTLGPANYDHVNVFYSSHIADMPERDATLQILMHDADPEAMALFCAENGGTPEQVEKKSGLSALYDREMVMDSHLFSPCGYSLNAITGDQYFTVHVTPQAVGSYVSFETNIAEPDYSDTIDRILSIFRPGRFSLVLTTSMDDATRASRKTVIGPLPGYDIADKSLYEFDCGYGSVFLNFTREQAADC</sequence>
<keyword evidence="6" id="KW-0865">Zymogen</keyword>
<dbReference type="InterPro" id="IPR018166">
    <property type="entry name" value="S-AdoMet_deCO2ase_CS"/>
</dbReference>
<evidence type="ECO:0000256" key="5">
    <source>
        <dbReference type="ARBA" id="ARBA00022813"/>
    </source>
</evidence>
<dbReference type="EC" id="4.1.1.50" evidence="2"/>
<keyword evidence="4" id="KW-0210">Decarboxylase</keyword>
<comment type="cofactor">
    <cofactor evidence="1">
        <name>pyruvate</name>
        <dbReference type="ChEBI" id="CHEBI:15361"/>
    </cofactor>
</comment>
<dbReference type="PANTHER" id="PTHR11570:SF0">
    <property type="entry name" value="S-ADENOSYLMETHIONINE DECARBOXYLASE PROENZYME"/>
    <property type="match status" value="1"/>
</dbReference>
<dbReference type="AlphaFoldDB" id="A0A401FWD8"/>
<dbReference type="PANTHER" id="PTHR11570">
    <property type="entry name" value="S-ADENOSYLMETHIONINE DECARBOXYLASE"/>
    <property type="match status" value="1"/>
</dbReference>
<dbReference type="RefSeq" id="WP_166405041.1">
    <property type="nucleotide sequence ID" value="NZ_BEXT01000001.1"/>
</dbReference>
<dbReference type="Proteomes" id="UP000288096">
    <property type="component" value="Unassembled WGS sequence"/>
</dbReference>
<dbReference type="GO" id="GO:0008295">
    <property type="term" value="P:spermidine biosynthetic process"/>
    <property type="evidence" value="ECO:0007669"/>
    <property type="project" value="InterPro"/>
</dbReference>
<name>A0A401FWD8_9BACT</name>
<proteinExistence type="predicted"/>
<keyword evidence="5" id="KW-0068">Autocatalytic cleavage</keyword>
<dbReference type="GO" id="GO:0005829">
    <property type="term" value="C:cytosol"/>
    <property type="evidence" value="ECO:0007669"/>
    <property type="project" value="TreeGrafter"/>
</dbReference>
<feature type="active site" description="Proton donor; for catalytic activity" evidence="10">
    <location>
        <position position="76"/>
    </location>
</feature>
<evidence type="ECO:0000256" key="6">
    <source>
        <dbReference type="ARBA" id="ARBA00023145"/>
    </source>
</evidence>
<accession>A0A401FWD8</accession>
<feature type="active site" description="Proton acceptor; for processing activity" evidence="10">
    <location>
        <position position="227"/>
    </location>
</feature>